<feature type="chain" id="PRO_5046174786" evidence="7">
    <location>
        <begin position="21"/>
        <end position="277"/>
    </location>
</feature>
<accession>A0A6J1WNB7</accession>
<keyword evidence="9" id="KW-1185">Reference proteome</keyword>
<dbReference type="InterPro" id="IPR001314">
    <property type="entry name" value="Peptidase_S1A"/>
</dbReference>
<keyword evidence="4 6" id="KW-0720">Serine protease</keyword>
<dbReference type="GO" id="GO:0005576">
    <property type="term" value="C:extracellular region"/>
    <property type="evidence" value="ECO:0007669"/>
    <property type="project" value="UniProtKB-SubCell"/>
</dbReference>
<dbReference type="CDD" id="cd00190">
    <property type="entry name" value="Tryp_SPc"/>
    <property type="match status" value="1"/>
</dbReference>
<reference evidence="10" key="1">
    <citation type="submission" date="2025-08" db="UniProtKB">
        <authorList>
            <consortium name="RefSeq"/>
        </authorList>
    </citation>
    <scope>IDENTIFICATION</scope>
    <source>
        <tissue evidence="10">Whole larvae</tissue>
    </source>
</reference>
<evidence type="ECO:0000256" key="3">
    <source>
        <dbReference type="ARBA" id="ARBA00022801"/>
    </source>
</evidence>
<dbReference type="GO" id="GO:0090729">
    <property type="term" value="F:toxin activity"/>
    <property type="evidence" value="ECO:0007669"/>
    <property type="project" value="UniProtKB-KW"/>
</dbReference>
<dbReference type="Proteomes" id="UP001652740">
    <property type="component" value="Unplaced"/>
</dbReference>
<sequence length="277" mass="30625">MNFFIFCLYMGIIGHFRITALPFQASSEIQSLKHRIVGGEDAPKNYAPHMAALVVGEILTNLMCGGSIVSKRHILTAAHCIDPFVTWQGQLLETFRGAVGTNQWETANYYVEFSHFTNHPNWHSSFLKNDVGVLFLVEELRLNDNVAIVPLNFDWVDEGENSYVTGWGRIWAWGPIPDKLQLLYVNTISGQDCEDKVREAAIEWGWAPPIDPNIEICTLHSPGYGMCNGDSGSALVSVKTGKQSGIVSWGFACALGAPDVFTRISGVKDFLKSIIGD</sequence>
<dbReference type="InterPro" id="IPR050430">
    <property type="entry name" value="Peptidase_S1"/>
</dbReference>
<comment type="similarity">
    <text evidence="1">Belongs to the peptidase S1 family.</text>
</comment>
<evidence type="ECO:0000259" key="8">
    <source>
        <dbReference type="PROSITE" id="PS50240"/>
    </source>
</evidence>
<dbReference type="PRINTS" id="PR00722">
    <property type="entry name" value="CHYMOTRYPSIN"/>
</dbReference>
<evidence type="ECO:0000313" key="10">
    <source>
        <dbReference type="RefSeq" id="XP_026752751.2"/>
    </source>
</evidence>
<dbReference type="Pfam" id="PF00089">
    <property type="entry name" value="Trypsin"/>
    <property type="match status" value="1"/>
</dbReference>
<dbReference type="PROSITE" id="PS00134">
    <property type="entry name" value="TRYPSIN_HIS"/>
    <property type="match status" value="1"/>
</dbReference>
<dbReference type="RefSeq" id="XP_026752751.2">
    <property type="nucleotide sequence ID" value="XM_026896950.3"/>
</dbReference>
<dbReference type="Gene3D" id="2.40.10.10">
    <property type="entry name" value="Trypsin-like serine proteases"/>
    <property type="match status" value="1"/>
</dbReference>
<dbReference type="InterPro" id="IPR043504">
    <property type="entry name" value="Peptidase_S1_PA_chymotrypsin"/>
</dbReference>
<dbReference type="PROSITE" id="PS00135">
    <property type="entry name" value="TRYPSIN_SER"/>
    <property type="match status" value="1"/>
</dbReference>
<keyword evidence="3 6" id="KW-0378">Hydrolase</keyword>
<dbReference type="PANTHER" id="PTHR24276">
    <property type="entry name" value="POLYSERASE-RELATED"/>
    <property type="match status" value="1"/>
</dbReference>
<dbReference type="InParanoid" id="A0A6J1WNB7"/>
<feature type="domain" description="Peptidase S1" evidence="8">
    <location>
        <begin position="36"/>
        <end position="276"/>
    </location>
</feature>
<dbReference type="GO" id="GO:0004252">
    <property type="term" value="F:serine-type endopeptidase activity"/>
    <property type="evidence" value="ECO:0007669"/>
    <property type="project" value="InterPro"/>
</dbReference>
<evidence type="ECO:0000256" key="7">
    <source>
        <dbReference type="SAM" id="SignalP"/>
    </source>
</evidence>
<keyword evidence="5" id="KW-1015">Disulfide bond</keyword>
<dbReference type="PROSITE" id="PS50240">
    <property type="entry name" value="TRYPSIN_DOM"/>
    <property type="match status" value="1"/>
</dbReference>
<dbReference type="InterPro" id="IPR009003">
    <property type="entry name" value="Peptidase_S1_PA"/>
</dbReference>
<dbReference type="SMART" id="SM00020">
    <property type="entry name" value="Tryp_SPc"/>
    <property type="match status" value="1"/>
</dbReference>
<gene>
    <name evidence="10" type="primary">LOC113512968</name>
</gene>
<name>A0A6J1WNB7_GALME</name>
<dbReference type="KEGG" id="gmw:113512968"/>
<evidence type="ECO:0000256" key="5">
    <source>
        <dbReference type="ARBA" id="ARBA00023157"/>
    </source>
</evidence>
<organism evidence="9 10">
    <name type="scientific">Galleria mellonella</name>
    <name type="common">Greater wax moth</name>
    <dbReference type="NCBI Taxonomy" id="7137"/>
    <lineage>
        <taxon>Eukaryota</taxon>
        <taxon>Metazoa</taxon>
        <taxon>Ecdysozoa</taxon>
        <taxon>Arthropoda</taxon>
        <taxon>Hexapoda</taxon>
        <taxon>Insecta</taxon>
        <taxon>Pterygota</taxon>
        <taxon>Neoptera</taxon>
        <taxon>Endopterygota</taxon>
        <taxon>Lepidoptera</taxon>
        <taxon>Glossata</taxon>
        <taxon>Ditrysia</taxon>
        <taxon>Pyraloidea</taxon>
        <taxon>Pyralidae</taxon>
        <taxon>Galleriinae</taxon>
        <taxon>Galleria</taxon>
    </lineage>
</organism>
<dbReference type="SUPFAM" id="SSF50494">
    <property type="entry name" value="Trypsin-like serine proteases"/>
    <property type="match status" value="1"/>
</dbReference>
<evidence type="ECO:0000256" key="6">
    <source>
        <dbReference type="RuleBase" id="RU363034"/>
    </source>
</evidence>
<dbReference type="GeneID" id="113512968"/>
<dbReference type="AlphaFoldDB" id="A0A6J1WNB7"/>
<evidence type="ECO:0000256" key="2">
    <source>
        <dbReference type="ARBA" id="ARBA00022670"/>
    </source>
</evidence>
<dbReference type="InterPro" id="IPR033116">
    <property type="entry name" value="TRYPSIN_SER"/>
</dbReference>
<evidence type="ECO:0000256" key="1">
    <source>
        <dbReference type="ARBA" id="ARBA00007664"/>
    </source>
</evidence>
<dbReference type="GO" id="GO:0006508">
    <property type="term" value="P:proteolysis"/>
    <property type="evidence" value="ECO:0007669"/>
    <property type="project" value="UniProtKB-KW"/>
</dbReference>
<keyword evidence="2 6" id="KW-0645">Protease</keyword>
<dbReference type="InterPro" id="IPR018114">
    <property type="entry name" value="TRYPSIN_HIS"/>
</dbReference>
<proteinExistence type="inferred from homology"/>
<keyword evidence="7" id="KW-0732">Signal</keyword>
<feature type="signal peptide" evidence="7">
    <location>
        <begin position="1"/>
        <end position="20"/>
    </location>
</feature>
<dbReference type="PANTHER" id="PTHR24276:SF98">
    <property type="entry name" value="FI18310P1-RELATED"/>
    <property type="match status" value="1"/>
</dbReference>
<dbReference type="InterPro" id="IPR001254">
    <property type="entry name" value="Trypsin_dom"/>
</dbReference>
<protein>
    <submittedName>
        <fullName evidence="10">Chymotrypsin-2-like</fullName>
    </submittedName>
</protein>
<evidence type="ECO:0000256" key="4">
    <source>
        <dbReference type="ARBA" id="ARBA00022825"/>
    </source>
</evidence>
<evidence type="ECO:0000313" key="9">
    <source>
        <dbReference type="Proteomes" id="UP001652740"/>
    </source>
</evidence>